<name>A0A2H5BQG6_9CAUD</name>
<dbReference type="EMBL" id="MG676466">
    <property type="protein sequence ID" value="AUG88577.1"/>
    <property type="molecule type" value="Genomic_DNA"/>
</dbReference>
<gene>
    <name evidence="1" type="primary">TC6_066</name>
</gene>
<accession>A0A2H5BQG6</accession>
<proteinExistence type="predicted"/>
<reference evidence="1 2" key="1">
    <citation type="submission" date="2017-12" db="EMBL/GenBank/DDBJ databases">
        <title>Genomic identification of Pseudomonas aeruginosa phage TC6.</title>
        <authorList>
            <person name="Lu S."/>
            <person name="Tang C."/>
            <person name="Deng C."/>
            <person name="Zhang Y."/>
            <person name="Xiao C."/>
        </authorList>
    </citation>
    <scope>NUCLEOTIDE SEQUENCE [LARGE SCALE GENOMIC DNA]</scope>
</reference>
<organism evidence="1 2">
    <name type="scientific">Pseudomonas phage TC6</name>
    <dbReference type="NCBI Taxonomy" id="2060947"/>
    <lineage>
        <taxon>Viruses</taxon>
        <taxon>Duplodnaviria</taxon>
        <taxon>Heunggongvirae</taxon>
        <taxon>Uroviricota</taxon>
        <taxon>Caudoviricetes</taxon>
        <taxon>Zobellviridae</taxon>
        <taxon>Paundecimvirus</taxon>
        <taxon>Paundecimvirus PA11</taxon>
    </lineage>
</organism>
<evidence type="ECO:0000313" key="1">
    <source>
        <dbReference type="EMBL" id="AUG88577.1"/>
    </source>
</evidence>
<sequence length="84" mass="9687">MLKFHVEAGKFEYDGDDIFEDCDYCDSFETFELAYAAYEKYGRGLHWARIIFSPCENAPVTFDVTPQRLSLPVFYASTVKPLSL</sequence>
<evidence type="ECO:0000313" key="2">
    <source>
        <dbReference type="Proteomes" id="UP000241282"/>
    </source>
</evidence>
<dbReference type="Proteomes" id="UP000241282">
    <property type="component" value="Segment"/>
</dbReference>
<protein>
    <submittedName>
        <fullName evidence="1">Uncharacterized protein</fullName>
    </submittedName>
</protein>